<gene>
    <name evidence="1" type="ORF">K444DRAFT_636675</name>
</gene>
<reference evidence="1 2" key="1">
    <citation type="submission" date="2016-04" db="EMBL/GenBank/DDBJ databases">
        <title>A degradative enzymes factory behind the ericoid mycorrhizal symbiosis.</title>
        <authorList>
            <consortium name="DOE Joint Genome Institute"/>
            <person name="Martino E."/>
            <person name="Morin E."/>
            <person name="Grelet G."/>
            <person name="Kuo A."/>
            <person name="Kohler A."/>
            <person name="Daghino S."/>
            <person name="Barry K."/>
            <person name="Choi C."/>
            <person name="Cichocki N."/>
            <person name="Clum A."/>
            <person name="Copeland A."/>
            <person name="Hainaut M."/>
            <person name="Haridas S."/>
            <person name="Labutti K."/>
            <person name="Lindquist E."/>
            <person name="Lipzen A."/>
            <person name="Khouja H.-R."/>
            <person name="Murat C."/>
            <person name="Ohm R."/>
            <person name="Olson A."/>
            <person name="Spatafora J."/>
            <person name="Veneault-Fourrey C."/>
            <person name="Henrissat B."/>
            <person name="Grigoriev I."/>
            <person name="Martin F."/>
            <person name="Perotto S."/>
        </authorList>
    </citation>
    <scope>NUCLEOTIDE SEQUENCE [LARGE SCALE GENOMIC DNA]</scope>
    <source>
        <strain evidence="1 2">E</strain>
    </source>
</reference>
<organism evidence="1 2">
    <name type="scientific">Hyaloscypha bicolor E</name>
    <dbReference type="NCBI Taxonomy" id="1095630"/>
    <lineage>
        <taxon>Eukaryota</taxon>
        <taxon>Fungi</taxon>
        <taxon>Dikarya</taxon>
        <taxon>Ascomycota</taxon>
        <taxon>Pezizomycotina</taxon>
        <taxon>Leotiomycetes</taxon>
        <taxon>Helotiales</taxon>
        <taxon>Hyaloscyphaceae</taxon>
        <taxon>Hyaloscypha</taxon>
        <taxon>Hyaloscypha bicolor</taxon>
    </lineage>
</organism>
<dbReference type="Proteomes" id="UP000235371">
    <property type="component" value="Unassembled WGS sequence"/>
</dbReference>
<dbReference type="RefSeq" id="XP_024728274.1">
    <property type="nucleotide sequence ID" value="XM_024884031.1"/>
</dbReference>
<dbReference type="SUPFAM" id="SSF55729">
    <property type="entry name" value="Acyl-CoA N-acyltransferases (Nat)"/>
    <property type="match status" value="1"/>
</dbReference>
<dbReference type="PANTHER" id="PTHR42791:SF1">
    <property type="entry name" value="N-ACETYLTRANSFERASE DOMAIN-CONTAINING PROTEIN"/>
    <property type="match status" value="1"/>
</dbReference>
<name>A0A2J6SKX4_9HELO</name>
<dbReference type="InterPro" id="IPR052523">
    <property type="entry name" value="Trichothecene_AcTrans"/>
</dbReference>
<proteinExistence type="predicted"/>
<keyword evidence="2" id="KW-1185">Reference proteome</keyword>
<dbReference type="EMBL" id="KZ613912">
    <property type="protein sequence ID" value="PMD51370.1"/>
    <property type="molecule type" value="Genomic_DNA"/>
</dbReference>
<dbReference type="AlphaFoldDB" id="A0A2J6SKX4"/>
<dbReference type="InParanoid" id="A0A2J6SKX4"/>
<dbReference type="OrthoDB" id="410198at2759"/>
<evidence type="ECO:0000313" key="1">
    <source>
        <dbReference type="EMBL" id="PMD51370.1"/>
    </source>
</evidence>
<dbReference type="Gene3D" id="3.40.630.30">
    <property type="match status" value="1"/>
</dbReference>
<evidence type="ECO:0008006" key="3">
    <source>
        <dbReference type="Google" id="ProtNLM"/>
    </source>
</evidence>
<protein>
    <recommendedName>
        <fullName evidence="3">N-acetyltransferase domain-containing protein</fullName>
    </recommendedName>
</protein>
<evidence type="ECO:0000313" key="2">
    <source>
        <dbReference type="Proteomes" id="UP000235371"/>
    </source>
</evidence>
<accession>A0A2J6SKX4</accession>
<dbReference type="InterPro" id="IPR016181">
    <property type="entry name" value="Acyl_CoA_acyltransferase"/>
</dbReference>
<sequence>MPPKPRITSSNSPEYRHRLADISSRACLSDPLNVLFQRDNVGSSAQVTLENIYKSSLHRIEAKVGLGSLVVEADQFAAVACWEPPGVVCRNHDIEELEELAKERPIYAAFIRDIEAAENECLGEGQKCWQLSLMARDPLRTSKGAVRAIIEPFVERSKAERVPIWCVAGNERARDVYAYFGFEVVKVIYLGEEKGWKKRRGKTRPENFKVPFGRSEANDTFVLHSTLPAVAVDLREYGSSEVRILQSINSLHDVREGSSAASKHLFAIRNPSPKVSLVVALCLQKGSELGNTMAAGAHVEERRNIAEITPSASSGSSLSWRDVGMDVDFVKG</sequence>
<dbReference type="GeneID" id="36592108"/>
<dbReference type="PANTHER" id="PTHR42791">
    <property type="entry name" value="GNAT FAMILY ACETYLTRANSFERASE"/>
    <property type="match status" value="1"/>
</dbReference>
<dbReference type="STRING" id="1095630.A0A2J6SKX4"/>